<accession>A0A246K2J5</accession>
<name>A0A246K2J5_9SPHN</name>
<dbReference type="SUPFAM" id="SSF55073">
    <property type="entry name" value="Nucleotide cyclase"/>
    <property type="match status" value="1"/>
</dbReference>
<feature type="domain" description="GGDEF" evidence="3">
    <location>
        <begin position="288"/>
        <end position="420"/>
    </location>
</feature>
<sequence>MTLHSRRYGKSRKPSLTFPAEGIRMWTALRIWWNRCMSAGEAVTDEGRGMLQTRYAALKRQVPFIYAISLLNFIGFHFATSRQWQASLWPGGLLIAFMLIRLLYWMRREAHVPAPEAILARMRPMPFIAAMLSLAFGVWGLIVFETGRPAELNYAILFGSLTALGCAYGLASFPNVARMPLVFLALPLAARLVFTGEAAPVGLGLCLILVICLILRLLGTHERGFVQLIRARSAIEAERGRALEAEQRALSEAARAQVIADTDDLTGLPNRRAFLKAAEACAALPEDKAVAVAIVDLDNFKPINDVFGHMVGDQLLRQIGSRLETLRGDTGMVARIGGDEFAFLVRCADVDTAQQLGNAITEILRPPFVEQDREFRVTAACGIALLGTGGDAFQVGLIQADTALHAAKQRGRGEVSVFHPALEAARKRRSDIANALKAPRAVDEIGLVFQPVYELATMRLLAFEALARWKHDTLGDVSPADFVPIAEQLNLIEPINDSLLIKAMHAARDWPKSVRLSVNLSAVQLCSPSSARELIGKLAEAGLSPARLSVEVTETALLIDFETARSNLAVLKAEGIRIILDDFGAGFASIAYLREIRFDTIKLDGSLISPIVDSVASRRLLEGVLQLCLALGTPCVAEHIESEEQLFLLRKLKCASGQGFLLSPPLAAGEASKLAAKPMAPDQAAE</sequence>
<keyword evidence="1" id="KW-1133">Transmembrane helix</keyword>
<protein>
    <recommendedName>
        <fullName evidence="6">GGDEF-domain containing protein</fullName>
    </recommendedName>
</protein>
<dbReference type="CDD" id="cd01949">
    <property type="entry name" value="GGDEF"/>
    <property type="match status" value="1"/>
</dbReference>
<dbReference type="CDD" id="cd01948">
    <property type="entry name" value="EAL"/>
    <property type="match status" value="1"/>
</dbReference>
<gene>
    <name evidence="4" type="ORF">CDQ92_06495</name>
</gene>
<keyword evidence="1" id="KW-0812">Transmembrane</keyword>
<dbReference type="InterPro" id="IPR001633">
    <property type="entry name" value="EAL_dom"/>
</dbReference>
<dbReference type="EMBL" id="NISK01000001">
    <property type="protein sequence ID" value="OWQ99729.1"/>
    <property type="molecule type" value="Genomic_DNA"/>
</dbReference>
<dbReference type="PANTHER" id="PTHR44757:SF2">
    <property type="entry name" value="BIOFILM ARCHITECTURE MAINTENANCE PROTEIN MBAA"/>
    <property type="match status" value="1"/>
</dbReference>
<dbReference type="AlphaFoldDB" id="A0A246K2J5"/>
<evidence type="ECO:0000259" key="3">
    <source>
        <dbReference type="PROSITE" id="PS50887"/>
    </source>
</evidence>
<dbReference type="InterPro" id="IPR035919">
    <property type="entry name" value="EAL_sf"/>
</dbReference>
<feature type="transmembrane region" description="Helical" evidence="1">
    <location>
        <begin position="125"/>
        <end position="142"/>
    </location>
</feature>
<dbReference type="PROSITE" id="PS50887">
    <property type="entry name" value="GGDEF"/>
    <property type="match status" value="1"/>
</dbReference>
<dbReference type="PANTHER" id="PTHR44757">
    <property type="entry name" value="DIGUANYLATE CYCLASE DGCP"/>
    <property type="match status" value="1"/>
</dbReference>
<dbReference type="Pfam" id="PF00990">
    <property type="entry name" value="GGDEF"/>
    <property type="match status" value="1"/>
</dbReference>
<dbReference type="PROSITE" id="PS50883">
    <property type="entry name" value="EAL"/>
    <property type="match status" value="1"/>
</dbReference>
<proteinExistence type="predicted"/>
<dbReference type="InterPro" id="IPR029787">
    <property type="entry name" value="Nucleotide_cyclase"/>
</dbReference>
<dbReference type="SMART" id="SM00052">
    <property type="entry name" value="EAL"/>
    <property type="match status" value="1"/>
</dbReference>
<dbReference type="NCBIfam" id="TIGR00254">
    <property type="entry name" value="GGDEF"/>
    <property type="match status" value="1"/>
</dbReference>
<keyword evidence="5" id="KW-1185">Reference proteome</keyword>
<dbReference type="Pfam" id="PF00563">
    <property type="entry name" value="EAL"/>
    <property type="match status" value="1"/>
</dbReference>
<dbReference type="InterPro" id="IPR000160">
    <property type="entry name" value="GGDEF_dom"/>
</dbReference>
<reference evidence="4 5" key="1">
    <citation type="journal article" date="2010" name="Int. J. Syst. Evol. Microbiol.">
        <title>Sphingopyxis bauzanensis sp. nov., a psychrophilic bacterium isolated from soil.</title>
        <authorList>
            <person name="Zhang D.C."/>
            <person name="Liu H.C."/>
            <person name="Xin Y.H."/>
            <person name="Zhou Y.G."/>
            <person name="Schinner F."/>
            <person name="Margesin R."/>
        </authorList>
    </citation>
    <scope>NUCLEOTIDE SEQUENCE [LARGE SCALE GENOMIC DNA]</scope>
    <source>
        <strain evidence="4 5">DSM 22271</strain>
    </source>
</reference>
<comment type="caution">
    <text evidence="4">The sequence shown here is derived from an EMBL/GenBank/DDBJ whole genome shotgun (WGS) entry which is preliminary data.</text>
</comment>
<evidence type="ECO:0000259" key="2">
    <source>
        <dbReference type="PROSITE" id="PS50883"/>
    </source>
</evidence>
<keyword evidence="1" id="KW-0472">Membrane</keyword>
<evidence type="ECO:0000256" key="1">
    <source>
        <dbReference type="SAM" id="Phobius"/>
    </source>
</evidence>
<dbReference type="Gene3D" id="3.30.70.270">
    <property type="match status" value="1"/>
</dbReference>
<dbReference type="InterPro" id="IPR052155">
    <property type="entry name" value="Biofilm_reg_signaling"/>
</dbReference>
<organism evidence="4 5">
    <name type="scientific">Sphingopyxis bauzanensis</name>
    <dbReference type="NCBI Taxonomy" id="651663"/>
    <lineage>
        <taxon>Bacteria</taxon>
        <taxon>Pseudomonadati</taxon>
        <taxon>Pseudomonadota</taxon>
        <taxon>Alphaproteobacteria</taxon>
        <taxon>Sphingomonadales</taxon>
        <taxon>Sphingomonadaceae</taxon>
        <taxon>Sphingopyxis</taxon>
    </lineage>
</organism>
<dbReference type="SUPFAM" id="SSF141868">
    <property type="entry name" value="EAL domain-like"/>
    <property type="match status" value="1"/>
</dbReference>
<feature type="transmembrane region" description="Helical" evidence="1">
    <location>
        <begin position="86"/>
        <end position="104"/>
    </location>
</feature>
<evidence type="ECO:0000313" key="4">
    <source>
        <dbReference type="EMBL" id="OWQ99729.1"/>
    </source>
</evidence>
<feature type="transmembrane region" description="Helical" evidence="1">
    <location>
        <begin position="154"/>
        <end position="171"/>
    </location>
</feature>
<dbReference type="Proteomes" id="UP000197361">
    <property type="component" value="Unassembled WGS sequence"/>
</dbReference>
<dbReference type="SMART" id="SM00267">
    <property type="entry name" value="GGDEF"/>
    <property type="match status" value="1"/>
</dbReference>
<evidence type="ECO:0008006" key="6">
    <source>
        <dbReference type="Google" id="ProtNLM"/>
    </source>
</evidence>
<feature type="domain" description="EAL" evidence="2">
    <location>
        <begin position="425"/>
        <end position="679"/>
    </location>
</feature>
<feature type="transmembrane region" description="Helical" evidence="1">
    <location>
        <begin position="62"/>
        <end position="80"/>
    </location>
</feature>
<evidence type="ECO:0000313" key="5">
    <source>
        <dbReference type="Proteomes" id="UP000197361"/>
    </source>
</evidence>
<dbReference type="Gene3D" id="3.20.20.450">
    <property type="entry name" value="EAL domain"/>
    <property type="match status" value="1"/>
</dbReference>
<dbReference type="InterPro" id="IPR043128">
    <property type="entry name" value="Rev_trsase/Diguanyl_cyclase"/>
</dbReference>
<feature type="transmembrane region" description="Helical" evidence="1">
    <location>
        <begin position="200"/>
        <end position="218"/>
    </location>
</feature>